<gene>
    <name evidence="1" type="ORF">WKI67_02045</name>
</gene>
<evidence type="ECO:0000313" key="1">
    <source>
        <dbReference type="EMBL" id="MEJ8632247.1"/>
    </source>
</evidence>
<keyword evidence="1" id="KW-0645">Protease</keyword>
<keyword evidence="2" id="KW-1185">Reference proteome</keyword>
<dbReference type="Proteomes" id="UP001377168">
    <property type="component" value="Unassembled WGS sequence"/>
</dbReference>
<sequence length="469" mass="49855">MDNNPGTVQIAATAGNAYQRRGDGSIWKYTGTLDVWEELDTDSALESIAAGGGSLYKLRNDGSLFKAGSLAHLLAFDAGTCETGFGTTDQDELYGYRDGAGPADVVIYIVRSIMTDTGPLSGCAQQLPFHQPGLVVESTAPDWVIAHEVGHVLGLDHVADTDALMDGSSALFTNPPPNVASTESVSMIGSKLTSPCGDWTLLDWNASTSNITASTTDLYQLRADGSVWRYIGPPITGWTKLDSSSAGAQQLAADAGRLFLLSGDGNVYETFDFVFTSHSKPLDDAARTLQIAASGGQLYQRSNDGSVLRYSGTPLIWEALDVNPPAGSLSQNAEIVADGTLLYKRDTGGRMYRYEGTSPGGWLILADKDTIAIAAGGGNLYQLRGAAGVWQYTGTPLTGWKQLDNNPATRDIIAVGADLFQRHVDGNLFQHTGGTSWAALDDSPATVQFVAAGGRLYQRHIAGFIWKKL</sequence>
<keyword evidence="1" id="KW-0378">Hydrolase</keyword>
<name>A0ACC6PMS4_9ACTN</name>
<dbReference type="EC" id="3.4.24.-" evidence="1"/>
<accession>A0ACC6PMS4</accession>
<organism evidence="1 2">
    <name type="scientific">Streptomyces achmelvichensis</name>
    <dbReference type="NCBI Taxonomy" id="3134111"/>
    <lineage>
        <taxon>Bacteria</taxon>
        <taxon>Bacillati</taxon>
        <taxon>Actinomycetota</taxon>
        <taxon>Actinomycetes</taxon>
        <taxon>Kitasatosporales</taxon>
        <taxon>Streptomycetaceae</taxon>
        <taxon>Streptomyces</taxon>
    </lineage>
</organism>
<evidence type="ECO:0000313" key="2">
    <source>
        <dbReference type="Proteomes" id="UP001377168"/>
    </source>
</evidence>
<protein>
    <submittedName>
        <fullName evidence="1">Matrixin family metalloprotease</fullName>
        <ecNumber evidence="1">3.4.24.-</ecNumber>
    </submittedName>
</protein>
<reference evidence="1" key="1">
    <citation type="submission" date="2024-03" db="EMBL/GenBank/DDBJ databases">
        <title>Novel Streptomyces species of biotechnological and ecological value are a feature of Machair soil.</title>
        <authorList>
            <person name="Prole J.R."/>
            <person name="Goodfellow M."/>
            <person name="Allenby N."/>
            <person name="Ward A.C."/>
        </authorList>
    </citation>
    <scope>NUCLEOTIDE SEQUENCE</scope>
    <source>
        <strain evidence="1">MS2.AVA.5</strain>
    </source>
</reference>
<keyword evidence="1" id="KW-0482">Metalloprotease</keyword>
<dbReference type="EMBL" id="JBBKAJ010000011">
    <property type="protein sequence ID" value="MEJ8632247.1"/>
    <property type="molecule type" value="Genomic_DNA"/>
</dbReference>
<proteinExistence type="predicted"/>
<comment type="caution">
    <text evidence="1">The sequence shown here is derived from an EMBL/GenBank/DDBJ whole genome shotgun (WGS) entry which is preliminary data.</text>
</comment>